<organism evidence="1 2">
    <name type="scientific">Thermogemmatispora tikiterensis</name>
    <dbReference type="NCBI Taxonomy" id="1825093"/>
    <lineage>
        <taxon>Bacteria</taxon>
        <taxon>Bacillati</taxon>
        <taxon>Chloroflexota</taxon>
        <taxon>Ktedonobacteria</taxon>
        <taxon>Thermogemmatisporales</taxon>
        <taxon>Thermogemmatisporaceae</taxon>
        <taxon>Thermogemmatispora</taxon>
    </lineage>
</organism>
<gene>
    <name evidence="1" type="ORF">A4R35_01015</name>
</gene>
<evidence type="ECO:0000313" key="2">
    <source>
        <dbReference type="Proteomes" id="UP000248706"/>
    </source>
</evidence>
<reference evidence="1 2" key="1">
    <citation type="submission" date="2016-08" db="EMBL/GenBank/DDBJ databases">
        <title>Analysis of Carbohydrate Active Enzymes in Thermogemmatispora T81 Reveals Carbohydrate Degradation Ability.</title>
        <authorList>
            <person name="Tomazini A."/>
            <person name="Lal S."/>
            <person name="Stott M."/>
            <person name="Henrissat B."/>
            <person name="Polikarpov I."/>
            <person name="Sparling R."/>
            <person name="Levin D.B."/>
        </authorList>
    </citation>
    <scope>NUCLEOTIDE SEQUENCE [LARGE SCALE GENOMIC DNA]</scope>
    <source>
        <strain evidence="1 2">T81</strain>
    </source>
</reference>
<dbReference type="Proteomes" id="UP000248706">
    <property type="component" value="Unassembled WGS sequence"/>
</dbReference>
<comment type="caution">
    <text evidence="1">The sequence shown here is derived from an EMBL/GenBank/DDBJ whole genome shotgun (WGS) entry which is preliminary data.</text>
</comment>
<dbReference type="AlphaFoldDB" id="A0A328VDN0"/>
<protein>
    <submittedName>
        <fullName evidence="1">Uncharacterized protein</fullName>
    </submittedName>
</protein>
<name>A0A328VDN0_9CHLR</name>
<evidence type="ECO:0000313" key="1">
    <source>
        <dbReference type="EMBL" id="RAQ94092.1"/>
    </source>
</evidence>
<sequence length="92" mass="9485">MATYLHGPGCNLVPENEQAQWRQQEATACVEEVRTGEITAPIVEILYLAGASAWQGSLGGSSLASATVGVGSISSAPIQTAQRGMGTTCIPH</sequence>
<accession>A0A328VDN0</accession>
<dbReference type="EMBL" id="MCIF01000002">
    <property type="protein sequence ID" value="RAQ94092.1"/>
    <property type="molecule type" value="Genomic_DNA"/>
</dbReference>
<keyword evidence="2" id="KW-1185">Reference proteome</keyword>
<proteinExistence type="predicted"/>
<dbReference type="RefSeq" id="WP_112425714.1">
    <property type="nucleotide sequence ID" value="NZ_MCIF01000002.1"/>
</dbReference>